<proteinExistence type="predicted"/>
<feature type="region of interest" description="Disordered" evidence="1">
    <location>
        <begin position="1"/>
        <end position="67"/>
    </location>
</feature>
<keyword evidence="3" id="KW-1185">Reference proteome</keyword>
<evidence type="ECO:0000313" key="3">
    <source>
        <dbReference type="Proteomes" id="UP000069272"/>
    </source>
</evidence>
<accession>A0A182FEF3</accession>
<reference evidence="2" key="2">
    <citation type="submission" date="2022-08" db="UniProtKB">
        <authorList>
            <consortium name="EnsemblMetazoa"/>
        </authorList>
    </citation>
    <scope>IDENTIFICATION</scope>
    <source>
        <strain evidence="2">STECLA/ALBI9_A</strain>
    </source>
</reference>
<reference evidence="2 3" key="1">
    <citation type="journal article" date="2017" name="G3 (Bethesda)">
        <title>The Physical Genome Mapping of Anopheles albimanus Corrected Scaffold Misassemblies and Identified Interarm Rearrangements in Genus Anopheles.</title>
        <authorList>
            <person name="Artemov G.N."/>
            <person name="Peery A.N."/>
            <person name="Jiang X."/>
            <person name="Tu Z."/>
            <person name="Stegniy V.N."/>
            <person name="Sharakhova M.V."/>
            <person name="Sharakhov I.V."/>
        </authorList>
    </citation>
    <scope>NUCLEOTIDE SEQUENCE [LARGE SCALE GENOMIC DNA]</scope>
    <source>
        <strain evidence="2 3">ALBI9_A</strain>
    </source>
</reference>
<evidence type="ECO:0000256" key="1">
    <source>
        <dbReference type="SAM" id="MobiDB-lite"/>
    </source>
</evidence>
<name>A0A182FEF3_ANOAL</name>
<organism evidence="2 3">
    <name type="scientific">Anopheles albimanus</name>
    <name type="common">New world malaria mosquito</name>
    <dbReference type="NCBI Taxonomy" id="7167"/>
    <lineage>
        <taxon>Eukaryota</taxon>
        <taxon>Metazoa</taxon>
        <taxon>Ecdysozoa</taxon>
        <taxon>Arthropoda</taxon>
        <taxon>Hexapoda</taxon>
        <taxon>Insecta</taxon>
        <taxon>Pterygota</taxon>
        <taxon>Neoptera</taxon>
        <taxon>Endopterygota</taxon>
        <taxon>Diptera</taxon>
        <taxon>Nematocera</taxon>
        <taxon>Culicoidea</taxon>
        <taxon>Culicidae</taxon>
        <taxon>Anophelinae</taxon>
        <taxon>Anopheles</taxon>
    </lineage>
</organism>
<dbReference type="Proteomes" id="UP000069272">
    <property type="component" value="Chromosome 3L"/>
</dbReference>
<dbReference type="VEuPathDB" id="VectorBase:AALB004894"/>
<protein>
    <submittedName>
        <fullName evidence="2">Uncharacterized protein</fullName>
    </submittedName>
</protein>
<feature type="region of interest" description="Disordered" evidence="1">
    <location>
        <begin position="218"/>
        <end position="294"/>
    </location>
</feature>
<feature type="compositionally biased region" description="Basic and acidic residues" evidence="1">
    <location>
        <begin position="281"/>
        <end position="294"/>
    </location>
</feature>
<feature type="compositionally biased region" description="Low complexity" evidence="1">
    <location>
        <begin position="218"/>
        <end position="236"/>
    </location>
</feature>
<feature type="compositionally biased region" description="Basic and acidic residues" evidence="1">
    <location>
        <begin position="118"/>
        <end position="133"/>
    </location>
</feature>
<dbReference type="EnsemblMetazoa" id="AALB004894-RA">
    <property type="protein sequence ID" value="AALB004894-PA"/>
    <property type="gene ID" value="AALB004894"/>
</dbReference>
<feature type="region of interest" description="Disordered" evidence="1">
    <location>
        <begin position="118"/>
        <end position="154"/>
    </location>
</feature>
<feature type="compositionally biased region" description="Basic and acidic residues" evidence="1">
    <location>
        <begin position="55"/>
        <end position="67"/>
    </location>
</feature>
<feature type="compositionally biased region" description="Low complexity" evidence="1">
    <location>
        <begin position="31"/>
        <end position="42"/>
    </location>
</feature>
<evidence type="ECO:0000313" key="2">
    <source>
        <dbReference type="EnsemblMetazoa" id="AALB004894-PA"/>
    </source>
</evidence>
<feature type="region of interest" description="Disordered" evidence="1">
    <location>
        <begin position="184"/>
        <end position="204"/>
    </location>
</feature>
<sequence>MASSAPPTPMVTGVRRRRSAEEVGTDEMESAAAVPAGVAVGGDQAEPMDHQTLSDSDHEMQQREKEVKRAGSLQLLLLAGVDEIDKALLTSDLHEATTVVEVMQVEATEEEPRAVDMLRKHQHHDESQCDKLAETGSEGQPVSPPSSSSSATDPIHGIVFGAAVISSSQPETVSCGDNLIVPEHQQQQHQQQPMFAMTNDPLNDCERRRRRRGCLEAISASDAEPVAAAAAAAADAAQREQEDEEPSGTQRYRSHPMPTDLSTDADASEDASQRRQSVLDTSRHSWHVEKETQM</sequence>
<dbReference type="AlphaFoldDB" id="A0A182FEF3"/>